<dbReference type="SUPFAM" id="SSF53474">
    <property type="entry name" value="alpha/beta-Hydrolases"/>
    <property type="match status" value="1"/>
</dbReference>
<dbReference type="AlphaFoldDB" id="A0A1L7XNE5"/>
<reference evidence="5 6" key="1">
    <citation type="submission" date="2016-03" db="EMBL/GenBank/DDBJ databases">
        <authorList>
            <person name="Ploux O."/>
        </authorList>
    </citation>
    <scope>NUCLEOTIDE SEQUENCE [LARGE SCALE GENOMIC DNA]</scope>
    <source>
        <strain evidence="5 6">UAMH 11012</strain>
    </source>
</reference>
<dbReference type="PANTHER" id="PTHR48081">
    <property type="entry name" value="AB HYDROLASE SUPERFAMILY PROTEIN C4A8.06C"/>
    <property type="match status" value="1"/>
</dbReference>
<dbReference type="PROSITE" id="PS01174">
    <property type="entry name" value="LIPASE_GDXG_SER"/>
    <property type="match status" value="1"/>
</dbReference>
<evidence type="ECO:0000256" key="2">
    <source>
        <dbReference type="ARBA" id="ARBA00022801"/>
    </source>
</evidence>
<comment type="similarity">
    <text evidence="1">Belongs to the 'GDXG' lipolytic enzyme family.</text>
</comment>
<organism evidence="5 6">
    <name type="scientific">Phialocephala subalpina</name>
    <dbReference type="NCBI Taxonomy" id="576137"/>
    <lineage>
        <taxon>Eukaryota</taxon>
        <taxon>Fungi</taxon>
        <taxon>Dikarya</taxon>
        <taxon>Ascomycota</taxon>
        <taxon>Pezizomycotina</taxon>
        <taxon>Leotiomycetes</taxon>
        <taxon>Helotiales</taxon>
        <taxon>Mollisiaceae</taxon>
        <taxon>Phialocephala</taxon>
        <taxon>Phialocephala fortinii species complex</taxon>
    </lineage>
</organism>
<protein>
    <recommendedName>
        <fullName evidence="4">Alpha/beta hydrolase fold-3 domain-containing protein</fullName>
    </recommendedName>
</protein>
<evidence type="ECO:0000256" key="3">
    <source>
        <dbReference type="PROSITE-ProRule" id="PRU10038"/>
    </source>
</evidence>
<dbReference type="InterPro" id="IPR013094">
    <property type="entry name" value="AB_hydrolase_3"/>
</dbReference>
<evidence type="ECO:0000313" key="6">
    <source>
        <dbReference type="Proteomes" id="UP000184330"/>
    </source>
</evidence>
<keyword evidence="6" id="KW-1185">Reference proteome</keyword>
<feature type="active site" evidence="3">
    <location>
        <position position="188"/>
    </location>
</feature>
<feature type="domain" description="Alpha/beta hydrolase fold-3" evidence="4">
    <location>
        <begin position="115"/>
        <end position="329"/>
    </location>
</feature>
<dbReference type="OrthoDB" id="2152029at2759"/>
<dbReference type="EMBL" id="FJOG01000037">
    <property type="protein sequence ID" value="CZR66467.1"/>
    <property type="molecule type" value="Genomic_DNA"/>
</dbReference>
<dbReference type="InterPro" id="IPR033140">
    <property type="entry name" value="Lipase_GDXG_put_SER_AS"/>
</dbReference>
<dbReference type="GO" id="GO:0016787">
    <property type="term" value="F:hydrolase activity"/>
    <property type="evidence" value="ECO:0007669"/>
    <property type="project" value="UniProtKB-KW"/>
</dbReference>
<keyword evidence="2" id="KW-0378">Hydrolase</keyword>
<accession>A0A1L7XNE5</accession>
<dbReference type="PANTHER" id="PTHR48081:SF31">
    <property type="entry name" value="STERYL ACETYL HYDROLASE MUG81-RELATED"/>
    <property type="match status" value="1"/>
</dbReference>
<dbReference type="Pfam" id="PF07859">
    <property type="entry name" value="Abhydrolase_3"/>
    <property type="match status" value="1"/>
</dbReference>
<name>A0A1L7XNE5_9HELO</name>
<evidence type="ECO:0000313" key="5">
    <source>
        <dbReference type="EMBL" id="CZR66467.1"/>
    </source>
</evidence>
<dbReference type="Gene3D" id="3.40.50.1820">
    <property type="entry name" value="alpha/beta hydrolase"/>
    <property type="match status" value="1"/>
</dbReference>
<dbReference type="InterPro" id="IPR029058">
    <property type="entry name" value="AB_hydrolase_fold"/>
</dbReference>
<evidence type="ECO:0000256" key="1">
    <source>
        <dbReference type="ARBA" id="ARBA00010515"/>
    </source>
</evidence>
<dbReference type="Proteomes" id="UP000184330">
    <property type="component" value="Unassembled WGS sequence"/>
</dbReference>
<dbReference type="InterPro" id="IPR050300">
    <property type="entry name" value="GDXG_lipolytic_enzyme"/>
</dbReference>
<proteinExistence type="inferred from homology"/>
<sequence length="359" mass="39232">MAEGSIQLTFSEKLNFFKLVGSLPFAMAYTALRHLILPPKESPGVGRAVATAFMTIVASMTLRQSKGMMPAMPPTGKVIEKHCSKYKLKHEVDNLPQNAKVHWIGSRPANGGKVLLYLHGGGYNFSADPNHVVWAVKCASRANASLSMLEYTLAPEGRFPTQLIQATEALKHILAITSPSKVLIAGDSAGGHLALSLLSHLTHPSKDIEALPLSENLGGICVNSPVLSFNYDNCKSYQYNGDKDYLSLRMMKEFHENFKAPGMSDEEAIKDPRISPLDAPVGWWADLPVNRILLTMAAWEVFLDDCTRFGERLQGEAASKTKADVVLGMREVHSPCVMDAFLDREDGDSTAAVLAWMSS</sequence>
<evidence type="ECO:0000259" key="4">
    <source>
        <dbReference type="Pfam" id="PF07859"/>
    </source>
</evidence>
<dbReference type="STRING" id="576137.A0A1L7XNE5"/>
<gene>
    <name evidence="5" type="ORF">PAC_16368</name>
</gene>